<feature type="non-terminal residue" evidence="3">
    <location>
        <position position="127"/>
    </location>
</feature>
<evidence type="ECO:0000256" key="1">
    <source>
        <dbReference type="ARBA" id="ARBA00006484"/>
    </source>
</evidence>
<name>A0A0F8XIJ2_9ZZZZ</name>
<sequence length="127" mass="12474">MAAKVEELFGVSGKVVAVTGAAGVIYGAISRALAANGAKVALLDIMGDKVAALAEEIRAAGGEAVGIECSVLDAASVKAALGAIVETFGGCDALINGAGGNRKGATVPPDGQFTDLSLDELGKVFQL</sequence>
<comment type="caution">
    <text evidence="3">The sequence shown here is derived from an EMBL/GenBank/DDBJ whole genome shotgun (WGS) entry which is preliminary data.</text>
</comment>
<comment type="similarity">
    <text evidence="1">Belongs to the short-chain dehydrogenases/reductases (SDR) family.</text>
</comment>
<dbReference type="PANTHER" id="PTHR43669:SF3">
    <property type="entry name" value="ALCOHOL DEHYDROGENASE, PUTATIVE (AFU_ORTHOLOGUE AFUA_3G03445)-RELATED"/>
    <property type="match status" value="1"/>
</dbReference>
<evidence type="ECO:0000256" key="2">
    <source>
        <dbReference type="ARBA" id="ARBA00023002"/>
    </source>
</evidence>
<organism evidence="3">
    <name type="scientific">marine sediment metagenome</name>
    <dbReference type="NCBI Taxonomy" id="412755"/>
    <lineage>
        <taxon>unclassified sequences</taxon>
        <taxon>metagenomes</taxon>
        <taxon>ecological metagenomes</taxon>
    </lineage>
</organism>
<dbReference type="PANTHER" id="PTHR43669">
    <property type="entry name" value="5-KETO-D-GLUCONATE 5-REDUCTASE"/>
    <property type="match status" value="1"/>
</dbReference>
<keyword evidence="2" id="KW-0560">Oxidoreductase</keyword>
<gene>
    <name evidence="3" type="ORF">LCGC14_3019850</name>
</gene>
<dbReference type="GO" id="GO:0016491">
    <property type="term" value="F:oxidoreductase activity"/>
    <property type="evidence" value="ECO:0007669"/>
    <property type="project" value="UniProtKB-KW"/>
</dbReference>
<evidence type="ECO:0000313" key="3">
    <source>
        <dbReference type="EMBL" id="KKK60890.1"/>
    </source>
</evidence>
<dbReference type="AlphaFoldDB" id="A0A0F8XIJ2"/>
<dbReference type="SUPFAM" id="SSF51735">
    <property type="entry name" value="NAD(P)-binding Rossmann-fold domains"/>
    <property type="match status" value="1"/>
</dbReference>
<dbReference type="Gene3D" id="3.40.50.720">
    <property type="entry name" value="NAD(P)-binding Rossmann-like Domain"/>
    <property type="match status" value="1"/>
</dbReference>
<protein>
    <submittedName>
        <fullName evidence="3">Uncharacterized protein</fullName>
    </submittedName>
</protein>
<accession>A0A0F8XIJ2</accession>
<reference evidence="3" key="1">
    <citation type="journal article" date="2015" name="Nature">
        <title>Complex archaea that bridge the gap between prokaryotes and eukaryotes.</title>
        <authorList>
            <person name="Spang A."/>
            <person name="Saw J.H."/>
            <person name="Jorgensen S.L."/>
            <person name="Zaremba-Niedzwiedzka K."/>
            <person name="Martijn J."/>
            <person name="Lind A.E."/>
            <person name="van Eijk R."/>
            <person name="Schleper C."/>
            <person name="Guy L."/>
            <person name="Ettema T.J."/>
        </authorList>
    </citation>
    <scope>NUCLEOTIDE SEQUENCE</scope>
</reference>
<dbReference type="EMBL" id="LAZR01062748">
    <property type="protein sequence ID" value="KKK60890.1"/>
    <property type="molecule type" value="Genomic_DNA"/>
</dbReference>
<dbReference type="InterPro" id="IPR002347">
    <property type="entry name" value="SDR_fam"/>
</dbReference>
<proteinExistence type="inferred from homology"/>
<dbReference type="Pfam" id="PF00106">
    <property type="entry name" value="adh_short"/>
    <property type="match status" value="1"/>
</dbReference>
<dbReference type="InterPro" id="IPR036291">
    <property type="entry name" value="NAD(P)-bd_dom_sf"/>
</dbReference>